<protein>
    <submittedName>
        <fullName evidence="1">Uncharacterized protein</fullName>
    </submittedName>
</protein>
<dbReference type="Proteomes" id="UP000610594">
    <property type="component" value="Unassembled WGS sequence"/>
</dbReference>
<evidence type="ECO:0000313" key="2">
    <source>
        <dbReference type="Proteomes" id="UP000610594"/>
    </source>
</evidence>
<accession>A0ABX0N282</accession>
<reference evidence="1 2" key="1">
    <citation type="submission" date="2019-10" db="EMBL/GenBank/DDBJ databases">
        <title>Taxonomy of Antarctic Massilia spp.: description of Massilia rubra sp. nov., Massilia aquatica sp. nov., Massilia mucilaginosa sp. nov., Massilia frigida sp. nov. isolated from streams, lakes and regoliths.</title>
        <authorList>
            <person name="Holochova P."/>
            <person name="Sedlacek I."/>
            <person name="Kralova S."/>
            <person name="Maslanova I."/>
            <person name="Busse H.-J."/>
            <person name="Stankova E."/>
            <person name="Vrbovska V."/>
            <person name="Kovarovic V."/>
            <person name="Bartak M."/>
            <person name="Svec P."/>
            <person name="Pantucek R."/>
        </authorList>
    </citation>
    <scope>NUCLEOTIDE SEQUENCE [LARGE SCALE GENOMIC DNA]</scope>
    <source>
        <strain evidence="1 2">CCM 8694</strain>
    </source>
</reference>
<evidence type="ECO:0000313" key="1">
    <source>
        <dbReference type="EMBL" id="NHZ66748.1"/>
    </source>
</evidence>
<proteinExistence type="predicted"/>
<name>A0ABX0N282_9BURK</name>
<keyword evidence="2" id="KW-1185">Reference proteome</keyword>
<comment type="caution">
    <text evidence="1">The sequence shown here is derived from an EMBL/GenBank/DDBJ whole genome shotgun (WGS) entry which is preliminary data.</text>
</comment>
<dbReference type="EMBL" id="WHJF01000165">
    <property type="protein sequence ID" value="NHZ66748.1"/>
    <property type="molecule type" value="Genomic_DNA"/>
</dbReference>
<gene>
    <name evidence="1" type="ORF">F1735_31445</name>
</gene>
<dbReference type="RefSeq" id="WP_167240724.1">
    <property type="nucleotide sequence ID" value="NZ_WHJF01000165.1"/>
</dbReference>
<sequence>MGRQSTSGPVDINGKGQVAFTEDVGNDRTMARFYDGKTFSNLGTLGGAGSFVNALNDVGQITGGSNFSPESTDTHAYRWTAHLRLA</sequence>
<organism evidence="1 2">
    <name type="scientific">Massilia genomosp. 1</name>
    <dbReference type="NCBI Taxonomy" id="2609280"/>
    <lineage>
        <taxon>Bacteria</taxon>
        <taxon>Pseudomonadati</taxon>
        <taxon>Pseudomonadota</taxon>
        <taxon>Betaproteobacteria</taxon>
        <taxon>Burkholderiales</taxon>
        <taxon>Oxalobacteraceae</taxon>
        <taxon>Telluria group</taxon>
        <taxon>Massilia</taxon>
    </lineage>
</organism>